<dbReference type="Gene3D" id="3.90.226.10">
    <property type="entry name" value="2-enoyl-CoA Hydratase, Chain A, domain 1"/>
    <property type="match status" value="2"/>
</dbReference>
<keyword evidence="4 10" id="KW-0378">Hydrolase</keyword>
<evidence type="ECO:0000256" key="3">
    <source>
        <dbReference type="ARBA" id="ARBA00022670"/>
    </source>
</evidence>
<dbReference type="EC" id="3.4.21.-" evidence="10"/>
<evidence type="ECO:0000256" key="2">
    <source>
        <dbReference type="ARBA" id="ARBA00008683"/>
    </source>
</evidence>
<dbReference type="NCBIfam" id="TIGR00705">
    <property type="entry name" value="SppA_67K"/>
    <property type="match status" value="1"/>
</dbReference>
<evidence type="ECO:0000313" key="11">
    <source>
        <dbReference type="Proteomes" id="UP000506160"/>
    </source>
</evidence>
<dbReference type="PANTHER" id="PTHR33209">
    <property type="entry name" value="PROTEASE 4"/>
    <property type="match status" value="1"/>
</dbReference>
<name>A0AB94IC33_9GAMM</name>
<evidence type="ECO:0000256" key="1">
    <source>
        <dbReference type="ARBA" id="ARBA00004370"/>
    </source>
</evidence>
<sequence>MNFCKVIGSGIKKGWKVINVVREIVVNLTFLLIILLIWGGWNLVKEQKTVNKPNKNGILVFDVQGSITDHVSHDKNFYALQQKLYGNSVNKKRENSLFEITEKLEQAKNDPTIKGIVLKLDNFTGADLPALEYIGKYLTAFKQNNKLIYAISNQYNQSQYYLASFANKIYLPPQGVVHLYGLSTNNFYFKTLLDNLKVNTHVFRVGTYKSAVEPLIRNDMSTEARENTYRWMNGMWDNYANDVATNRQQLPNLFIPKADIFLSQVKSVNGDLTEYALQYDLVDKIAPYYQFEADMQQAFNNEDDSISIYDYQLVSDNKETQTTKPEIALVFVNGTIAEGENSNNNAGSDSITEQLAAIRKNDNVKAVIIRVNSPGGSVTASEAIRNEIQAIRNQNIPVVISMGGMAASGGYWISTASDYIIASKNTITGSIGIFGIIPTFEKSLAHIGVYTDGVSTSPLADSALTKDLSNEFNQLMQMNIENGYQTFIKLVAEARQLSIENVDRIAQGQVWLGQEAKNRGLVDQIGDFDDAVAKAAELANITDYQITTIESDSSWLDSLLFNISASLPKSSAEMIYQHLPVSKSIQAHINLLNTFNDPQYRYVYCLNCADVGL</sequence>
<dbReference type="InterPro" id="IPR047272">
    <property type="entry name" value="S49_SppA_C"/>
</dbReference>
<feature type="domain" description="Peptidase S49" evidence="9">
    <location>
        <begin position="141"/>
        <end position="249"/>
    </location>
</feature>
<keyword evidence="8" id="KW-1133">Transmembrane helix</keyword>
<dbReference type="GO" id="GO:0008236">
    <property type="term" value="F:serine-type peptidase activity"/>
    <property type="evidence" value="ECO:0007669"/>
    <property type="project" value="UniProtKB-KW"/>
</dbReference>
<dbReference type="GO" id="GO:0006465">
    <property type="term" value="P:signal peptide processing"/>
    <property type="evidence" value="ECO:0007669"/>
    <property type="project" value="InterPro"/>
</dbReference>
<dbReference type="EMBL" id="AWGA01000059">
    <property type="protein sequence ID" value="TEA26969.1"/>
    <property type="molecule type" value="Genomic_DNA"/>
</dbReference>
<evidence type="ECO:0000313" key="10">
    <source>
        <dbReference type="EMBL" id="TEA26969.1"/>
    </source>
</evidence>
<dbReference type="Proteomes" id="UP000506160">
    <property type="component" value="Unassembled WGS sequence"/>
</dbReference>
<organism evidence="10 11">
    <name type="scientific">Candidatus Schmidhempelia bombi str. Bimp</name>
    <dbReference type="NCBI Taxonomy" id="1387197"/>
    <lineage>
        <taxon>Bacteria</taxon>
        <taxon>Pseudomonadati</taxon>
        <taxon>Pseudomonadota</taxon>
        <taxon>Gammaproteobacteria</taxon>
        <taxon>Orbales</taxon>
        <taxon>Orbaceae</taxon>
        <taxon>Candidatus Schmidhempelia</taxon>
    </lineage>
</organism>
<dbReference type="NCBIfam" id="NF008195">
    <property type="entry name" value="PRK10949.1"/>
    <property type="match status" value="1"/>
</dbReference>
<dbReference type="InterPro" id="IPR047217">
    <property type="entry name" value="S49_SppA_67K_type_N"/>
</dbReference>
<feature type="active site" description="Proton donor/acceptor" evidence="7">
    <location>
        <position position="209"/>
    </location>
</feature>
<proteinExistence type="inferred from homology"/>
<dbReference type="InterPro" id="IPR029045">
    <property type="entry name" value="ClpP/crotonase-like_dom_sf"/>
</dbReference>
<comment type="similarity">
    <text evidence="2">Belongs to the peptidase S49 family.</text>
</comment>
<feature type="active site" description="Nucleophile" evidence="7">
    <location>
        <position position="408"/>
    </location>
</feature>
<dbReference type="RefSeq" id="WP_024496238.1">
    <property type="nucleotide sequence ID" value="NZ_AWGA01000059.1"/>
</dbReference>
<keyword evidence="3" id="KW-0645">Protease</keyword>
<dbReference type="PIRSF" id="PIRSF001217">
    <property type="entry name" value="Protease_4_SppA"/>
    <property type="match status" value="1"/>
</dbReference>
<evidence type="ECO:0000256" key="7">
    <source>
        <dbReference type="PIRSR" id="PIRSR001217-1"/>
    </source>
</evidence>
<feature type="domain" description="Peptidase S49" evidence="9">
    <location>
        <begin position="392"/>
        <end position="541"/>
    </location>
</feature>
<dbReference type="NCBIfam" id="TIGR00706">
    <property type="entry name" value="SppA_dom"/>
    <property type="match status" value="1"/>
</dbReference>
<feature type="transmembrane region" description="Helical" evidence="8">
    <location>
        <begin position="20"/>
        <end position="41"/>
    </location>
</feature>
<evidence type="ECO:0000259" key="9">
    <source>
        <dbReference type="Pfam" id="PF01343"/>
    </source>
</evidence>
<gene>
    <name evidence="10" type="primary">sppA</name>
    <name evidence="10" type="ORF">O970_06060</name>
</gene>
<comment type="caution">
    <text evidence="10">The sequence shown here is derived from an EMBL/GenBank/DDBJ whole genome shotgun (WGS) entry which is preliminary data.</text>
</comment>
<dbReference type="InterPro" id="IPR004635">
    <property type="entry name" value="Pept_S49_SppA"/>
</dbReference>
<keyword evidence="8" id="KW-0812">Transmembrane</keyword>
<evidence type="ECO:0000256" key="5">
    <source>
        <dbReference type="ARBA" id="ARBA00022825"/>
    </source>
</evidence>
<dbReference type="AlphaFoldDB" id="A0AB94IC33"/>
<protein>
    <submittedName>
        <fullName evidence="10">Signal peptide peptidase SppA</fullName>
        <ecNumber evidence="10">3.4.21.-</ecNumber>
    </submittedName>
</protein>
<dbReference type="PANTHER" id="PTHR33209:SF1">
    <property type="entry name" value="PEPTIDASE S49 DOMAIN-CONTAINING PROTEIN"/>
    <property type="match status" value="1"/>
</dbReference>
<dbReference type="InterPro" id="IPR002142">
    <property type="entry name" value="Peptidase_S49"/>
</dbReference>
<reference evidence="10 11" key="1">
    <citation type="journal article" date="2014" name="Appl. Environ. Microbiol.">
        <title>Genomic features of a bumble bee symbiont reflect its host environment.</title>
        <authorList>
            <person name="Martinson V.G."/>
            <person name="Magoc T."/>
            <person name="Koch H."/>
            <person name="Salzberg S.L."/>
            <person name="Moran N.A."/>
        </authorList>
    </citation>
    <scope>NUCLEOTIDE SEQUENCE [LARGE SCALE GENOMIC DNA]</scope>
    <source>
        <strain evidence="10 11">Bimp</strain>
    </source>
</reference>
<accession>A0AB94IC33</accession>
<dbReference type="CDD" id="cd07023">
    <property type="entry name" value="S49_Sppa_N_C"/>
    <property type="match status" value="1"/>
</dbReference>
<keyword evidence="11" id="KW-1185">Reference proteome</keyword>
<comment type="subcellular location">
    <subcellularLocation>
        <location evidence="1">Membrane</location>
    </subcellularLocation>
</comment>
<evidence type="ECO:0000256" key="4">
    <source>
        <dbReference type="ARBA" id="ARBA00022801"/>
    </source>
</evidence>
<dbReference type="CDD" id="cd07018">
    <property type="entry name" value="S49_SppA_67K_type"/>
    <property type="match status" value="1"/>
</dbReference>
<dbReference type="GO" id="GO:0016020">
    <property type="term" value="C:membrane"/>
    <property type="evidence" value="ECO:0007669"/>
    <property type="project" value="UniProtKB-SubCell"/>
</dbReference>
<evidence type="ECO:0000256" key="6">
    <source>
        <dbReference type="ARBA" id="ARBA00023136"/>
    </source>
</evidence>
<keyword evidence="5" id="KW-0720">Serine protease</keyword>
<dbReference type="InterPro" id="IPR004634">
    <property type="entry name" value="Pept_S49_pIV"/>
</dbReference>
<keyword evidence="6 8" id="KW-0472">Membrane</keyword>
<evidence type="ECO:0000256" key="8">
    <source>
        <dbReference type="SAM" id="Phobius"/>
    </source>
</evidence>
<dbReference type="Gene3D" id="6.20.330.10">
    <property type="match status" value="1"/>
</dbReference>
<dbReference type="Pfam" id="PF01343">
    <property type="entry name" value="Peptidase_S49"/>
    <property type="match status" value="2"/>
</dbReference>
<dbReference type="SUPFAM" id="SSF52096">
    <property type="entry name" value="ClpP/crotonase"/>
    <property type="match status" value="2"/>
</dbReference>